<feature type="region of interest" description="Disordered" evidence="4">
    <location>
        <begin position="1"/>
        <end position="49"/>
    </location>
</feature>
<dbReference type="AlphaFoldDB" id="A0A177C5Y3"/>
<name>A0A177C5Y3_9PLEO</name>
<dbReference type="InterPro" id="IPR012677">
    <property type="entry name" value="Nucleotide-bd_a/b_plait_sf"/>
</dbReference>
<protein>
    <recommendedName>
        <fullName evidence="5">RRM domain-containing protein</fullName>
    </recommendedName>
</protein>
<evidence type="ECO:0000313" key="7">
    <source>
        <dbReference type="Proteomes" id="UP000077069"/>
    </source>
</evidence>
<dbReference type="Gene3D" id="3.30.70.330">
    <property type="match status" value="1"/>
</dbReference>
<feature type="region of interest" description="Disordered" evidence="4">
    <location>
        <begin position="864"/>
        <end position="885"/>
    </location>
</feature>
<feature type="compositionally biased region" description="Polar residues" evidence="4">
    <location>
        <begin position="864"/>
        <end position="876"/>
    </location>
</feature>
<feature type="region of interest" description="Disordered" evidence="4">
    <location>
        <begin position="1029"/>
        <end position="1066"/>
    </location>
</feature>
<gene>
    <name evidence="6" type="ORF">CC84DRAFT_1178575</name>
</gene>
<dbReference type="InParanoid" id="A0A177C5Y3"/>
<dbReference type="CDD" id="cd00590">
    <property type="entry name" value="RRM_SF"/>
    <property type="match status" value="1"/>
</dbReference>
<dbReference type="EMBL" id="KV441555">
    <property type="protein sequence ID" value="OAG03033.1"/>
    <property type="molecule type" value="Genomic_DNA"/>
</dbReference>
<proteinExistence type="predicted"/>
<dbReference type="GO" id="GO:0003723">
    <property type="term" value="F:RNA binding"/>
    <property type="evidence" value="ECO:0007669"/>
    <property type="project" value="UniProtKB-UniRule"/>
</dbReference>
<keyword evidence="1" id="KW-0597">Phosphoprotein</keyword>
<dbReference type="PROSITE" id="PS50102">
    <property type="entry name" value="RRM"/>
    <property type="match status" value="1"/>
</dbReference>
<keyword evidence="2 3" id="KW-0694">RNA-binding</keyword>
<evidence type="ECO:0000256" key="3">
    <source>
        <dbReference type="PROSITE-ProRule" id="PRU00176"/>
    </source>
</evidence>
<dbReference type="InterPro" id="IPR035979">
    <property type="entry name" value="RBD_domain_sf"/>
</dbReference>
<evidence type="ECO:0000259" key="5">
    <source>
        <dbReference type="PROSITE" id="PS50102"/>
    </source>
</evidence>
<feature type="region of interest" description="Disordered" evidence="4">
    <location>
        <begin position="188"/>
        <end position="237"/>
    </location>
</feature>
<keyword evidence="7" id="KW-1185">Reference proteome</keyword>
<dbReference type="SUPFAM" id="SSF54928">
    <property type="entry name" value="RNA-binding domain, RBD"/>
    <property type="match status" value="2"/>
</dbReference>
<dbReference type="GeneID" id="28763842"/>
<feature type="domain" description="RRM" evidence="5">
    <location>
        <begin position="925"/>
        <end position="1002"/>
    </location>
</feature>
<dbReference type="Pfam" id="PF00076">
    <property type="entry name" value="RRM_1"/>
    <property type="match status" value="1"/>
</dbReference>
<organism evidence="6 7">
    <name type="scientific">Paraphaeosphaeria sporulosa</name>
    <dbReference type="NCBI Taxonomy" id="1460663"/>
    <lineage>
        <taxon>Eukaryota</taxon>
        <taxon>Fungi</taxon>
        <taxon>Dikarya</taxon>
        <taxon>Ascomycota</taxon>
        <taxon>Pezizomycotina</taxon>
        <taxon>Dothideomycetes</taxon>
        <taxon>Pleosporomycetidae</taxon>
        <taxon>Pleosporales</taxon>
        <taxon>Massarineae</taxon>
        <taxon>Didymosphaeriaceae</taxon>
        <taxon>Paraphaeosphaeria</taxon>
    </lineage>
</organism>
<dbReference type="SMART" id="SM00360">
    <property type="entry name" value="RRM"/>
    <property type="match status" value="2"/>
</dbReference>
<reference evidence="6 7" key="1">
    <citation type="submission" date="2016-05" db="EMBL/GenBank/DDBJ databases">
        <title>Comparative analysis of secretome profiles of manganese(II)-oxidizing ascomycete fungi.</title>
        <authorList>
            <consortium name="DOE Joint Genome Institute"/>
            <person name="Zeiner C.A."/>
            <person name="Purvine S.O."/>
            <person name="Zink E.M."/>
            <person name="Wu S."/>
            <person name="Pasa-Tolic L."/>
            <person name="Chaput D.L."/>
            <person name="Haridas S."/>
            <person name="Grigoriev I.V."/>
            <person name="Santelli C.M."/>
            <person name="Hansel C.M."/>
        </authorList>
    </citation>
    <scope>NUCLEOTIDE SEQUENCE [LARGE SCALE GENOMIC DNA]</scope>
    <source>
        <strain evidence="6 7">AP3s5-JAC2a</strain>
    </source>
</reference>
<dbReference type="STRING" id="1460663.A0A177C5Y3"/>
<dbReference type="RefSeq" id="XP_018033398.1">
    <property type="nucleotide sequence ID" value="XM_018180356.1"/>
</dbReference>
<dbReference type="Proteomes" id="UP000077069">
    <property type="component" value="Unassembled WGS sequence"/>
</dbReference>
<dbReference type="CDD" id="cd12245">
    <property type="entry name" value="RRM_scw1_like"/>
    <property type="match status" value="1"/>
</dbReference>
<evidence type="ECO:0000256" key="1">
    <source>
        <dbReference type="ARBA" id="ARBA00022553"/>
    </source>
</evidence>
<feature type="compositionally biased region" description="Pro residues" evidence="4">
    <location>
        <begin position="275"/>
        <end position="285"/>
    </location>
</feature>
<dbReference type="InterPro" id="IPR000504">
    <property type="entry name" value="RRM_dom"/>
</dbReference>
<evidence type="ECO:0000313" key="6">
    <source>
        <dbReference type="EMBL" id="OAG03033.1"/>
    </source>
</evidence>
<accession>A0A177C5Y3</accession>
<sequence length="1119" mass="118084">MFGGVVQATGTGHGSRAHFPAPTPSTRRKGADEGGTKGNGDADSSGTVARSRAAMVNGRSMAWKSAGVFRPIMQPDEGWLRTYCRSDSRRTASAPACWDSACVQGREDGRPSPASWCEGRASPALSLQACVDGRPPACVPRPNMSRYSLMAARQGPSHPHPPPSETRCGSQAARTCCAVVNVAMSVAHPRRPQPSSAAGMTDGWPSFTGQRACSGRAANHASPVRRRSQTQWAETVQRSAVLPQSQAAHLQPAGRLRSSVQRVIKSRTVHGQPSEPSPSPSPSPTSSPRSVLPARLRLLHPHPHRLVEKHSRPRLAPALHASARTRLFVDDVLRGVLLFCPTASARPIGCPGAPSAASSPPKPSRILASLASAAPLPRPRTRRSPAPISSAALLHALCPTARDLLAPASCRLPCLSITARASTAGPPSAAAHTRCDAPTPFARAPRTAAPGSLRGPLHRVARTASRGRHPFSRRAHPVSAAVRANHLPARAPALPVGAHQKANRALQRFEAVLPPESPSAPATDICPGRNPLHLASAAATLHLFACDTPRPPRPHRFVSLAATAIPPRQREAWPNTMTADVFSPSHAYAMPAPIGKRRDLDKNGLLSFSEAETSPEPKGAHTIFLRKLPTNSDKDAVRNMLLFAKDLIDCELVSAPPKSPDDMGFVSAVAHFRTLDSAKEARDLLNGKRNATNDATMIVEMLHDNLPGTIGSRRNTVDSTAMRQGSISATNGIAGATANGRQSSRYNGTFQSLEKMSPPNSTPGLGNGEFPVQNLFSATSPVNTSFPHRIANVGKNTINDEADDDEGLLKESIGYGTTPVQNAVPRRTTNPSSGMPITRGFASLSLNTNGVNGMSPPPMPNYASPRSTATMQSPGTALSAMSPHSSISSAMGNLGPNASYQQFQQHYNRPTYPPVNPADQNPPCNTLYVGNLPVDTSEDELKALFSKQRGYKRLCFRTKQNGPMCFVEFEDVSFATKALNELYGHPLHNSVKGGIRLSFSKNPLGVRTGQATTMGPTSTITPTTPLPGFGGGNVNSPPGFSTATGPPPGLSAPPGLSTPSHSNGSPAFGMYSNGGFGMSHNDMASPIRSQPMPAPLTANGHGNGFGGMGGNYSAYMMGR</sequence>
<evidence type="ECO:0000256" key="2">
    <source>
        <dbReference type="ARBA" id="ARBA00022884"/>
    </source>
</evidence>
<dbReference type="PANTHER" id="PTHR10501">
    <property type="entry name" value="U1 SMALL NUCLEAR RIBONUCLEOPROTEIN A/U2 SMALL NUCLEAR RIBONUCLEOPROTEIN B"/>
    <property type="match status" value="1"/>
</dbReference>
<evidence type="ECO:0000256" key="4">
    <source>
        <dbReference type="SAM" id="MobiDB-lite"/>
    </source>
</evidence>
<feature type="region of interest" description="Disordered" evidence="4">
    <location>
        <begin position="812"/>
        <end position="835"/>
    </location>
</feature>
<dbReference type="FunFam" id="3.30.70.330:FF:000089">
    <property type="entry name" value="RNA binding protein"/>
    <property type="match status" value="1"/>
</dbReference>
<dbReference type="OrthoDB" id="431169at2759"/>
<feature type="region of interest" description="Disordered" evidence="4">
    <location>
        <begin position="266"/>
        <end position="290"/>
    </location>
</feature>